<dbReference type="Gene3D" id="3.30.460.40">
    <property type="match status" value="1"/>
</dbReference>
<gene>
    <name evidence="1" type="ORF">L0661_08215</name>
</gene>
<dbReference type="AlphaFoldDB" id="A0A9X1QC07"/>
<evidence type="ECO:0000313" key="1">
    <source>
        <dbReference type="EMBL" id="MCF2498286.1"/>
    </source>
</evidence>
<dbReference type="SUPFAM" id="SSF81301">
    <property type="entry name" value="Nucleotidyltransferase"/>
    <property type="match status" value="1"/>
</dbReference>
<dbReference type="EMBL" id="JAKFFV010000004">
    <property type="protein sequence ID" value="MCF2498286.1"/>
    <property type="molecule type" value="Genomic_DNA"/>
</dbReference>
<dbReference type="Proteomes" id="UP001139411">
    <property type="component" value="Unassembled WGS sequence"/>
</dbReference>
<dbReference type="RefSeq" id="WP_235177435.1">
    <property type="nucleotide sequence ID" value="NZ_JAKFFV010000004.1"/>
</dbReference>
<protein>
    <recommendedName>
        <fullName evidence="3">Nucleotidyltransferase AbiEii toxin of type IV toxin-antitoxin system</fullName>
    </recommendedName>
</protein>
<evidence type="ECO:0008006" key="3">
    <source>
        <dbReference type="Google" id="ProtNLM"/>
    </source>
</evidence>
<dbReference type="InterPro" id="IPR043519">
    <property type="entry name" value="NT_sf"/>
</dbReference>
<comment type="caution">
    <text evidence="1">The sequence shown here is derived from an EMBL/GenBank/DDBJ whole genome shotgun (WGS) entry which is preliminary data.</text>
</comment>
<name>A0A9X1QC07_9BACT</name>
<organism evidence="1 2">
    <name type="scientific">Dyadobacter chenhuakuii</name>
    <dbReference type="NCBI Taxonomy" id="2909339"/>
    <lineage>
        <taxon>Bacteria</taxon>
        <taxon>Pseudomonadati</taxon>
        <taxon>Bacteroidota</taxon>
        <taxon>Cytophagia</taxon>
        <taxon>Cytophagales</taxon>
        <taxon>Spirosomataceae</taxon>
        <taxon>Dyadobacter</taxon>
    </lineage>
</organism>
<proteinExistence type="predicted"/>
<accession>A0A9X1QC07</accession>
<evidence type="ECO:0000313" key="2">
    <source>
        <dbReference type="Proteomes" id="UP001139411"/>
    </source>
</evidence>
<reference evidence="1" key="1">
    <citation type="submission" date="2022-01" db="EMBL/GenBank/DDBJ databases">
        <title>Novel species in genus Dyadobacter.</title>
        <authorList>
            <person name="Ma C."/>
        </authorList>
    </citation>
    <scope>NUCLEOTIDE SEQUENCE</scope>
    <source>
        <strain evidence="1">CY357</strain>
    </source>
</reference>
<sequence>MDYTRIIRYICEIFNKHSVEYMIVGGTAVALHGHLRRSTTLTGEVVDKPDLDFWYNPTYQNYFNLLRALEELGIDVSRFREEQAPDPRNSFFRFEFEDYTLDLLPNIKAPLKFKVSFAKKQVLKSDGVEISFISFDDLIEDKQSLGRTKDIEDVKELKRANES</sequence>